<evidence type="ECO:0000313" key="3">
    <source>
        <dbReference type="Proteomes" id="UP000038009"/>
    </source>
</evidence>
<gene>
    <name evidence="2" type="ORF">ABL78_2525</name>
</gene>
<organism evidence="2 3">
    <name type="scientific">Leptomonas seymouri</name>
    <dbReference type="NCBI Taxonomy" id="5684"/>
    <lineage>
        <taxon>Eukaryota</taxon>
        <taxon>Discoba</taxon>
        <taxon>Euglenozoa</taxon>
        <taxon>Kinetoplastea</taxon>
        <taxon>Metakinetoplastina</taxon>
        <taxon>Trypanosomatida</taxon>
        <taxon>Trypanosomatidae</taxon>
        <taxon>Leishmaniinae</taxon>
        <taxon>Leptomonas</taxon>
    </lineage>
</organism>
<sequence length="392" mass="42798">MSASHDSAGQPATNSVASNGNSSNGSMRTPVAATGTTVFLRVEDGANFMPVHHQSSITLRDLAEEFNVSSVLECDARGNVQPRTVAFDSPSDVLHSGRHYIARRDVKAEAGNSSVTFKGKIVVKEYELEHPTPPTNRPGHTVSIAEMRRNQGAPDEVSRWKPATTPFVGKRHRQEALDMNEEGPVAHTEEGGTPRLQRMTDNEEEATISRALALSFERKRQREDSVSKMEAHTQASSCRDANGLENAVAGYRGAERMDGVLNFQSSTPKSGRALLDRTNFFISSPINASKTLAVPPVSELHADEVTGLLSSDAPAPLDTSTAVPQPQKQSLRFIPFTEIAADGTEMYVTLDSLQQLCNELSTHEAEFQRKHREATDILEGARRVLFLHDGNE</sequence>
<feature type="compositionally biased region" description="Low complexity" evidence="1">
    <location>
        <begin position="14"/>
        <end position="26"/>
    </location>
</feature>
<evidence type="ECO:0000313" key="2">
    <source>
        <dbReference type="EMBL" id="KPI88351.1"/>
    </source>
</evidence>
<comment type="caution">
    <text evidence="2">The sequence shown here is derived from an EMBL/GenBank/DDBJ whole genome shotgun (WGS) entry which is preliminary data.</text>
</comment>
<feature type="region of interest" description="Disordered" evidence="1">
    <location>
        <begin position="1"/>
        <end position="29"/>
    </location>
</feature>
<feature type="compositionally biased region" description="Polar residues" evidence="1">
    <location>
        <begin position="1"/>
        <end position="13"/>
    </location>
</feature>
<dbReference type="EMBL" id="LJSK01000053">
    <property type="protein sequence ID" value="KPI88351.1"/>
    <property type="molecule type" value="Genomic_DNA"/>
</dbReference>
<dbReference type="Proteomes" id="UP000038009">
    <property type="component" value="Unassembled WGS sequence"/>
</dbReference>
<feature type="region of interest" description="Disordered" evidence="1">
    <location>
        <begin position="218"/>
        <end position="239"/>
    </location>
</feature>
<reference evidence="2 3" key="1">
    <citation type="journal article" date="2015" name="PLoS Pathog.">
        <title>Leptomonas seymouri: Adaptations to the Dixenous Life Cycle Analyzed by Genome Sequencing, Transcriptome Profiling and Co-infection with Leishmania donovani.</title>
        <authorList>
            <person name="Kraeva N."/>
            <person name="Butenko A."/>
            <person name="Hlavacova J."/>
            <person name="Kostygov A."/>
            <person name="Myskova J."/>
            <person name="Grybchuk D."/>
            <person name="Lestinova T."/>
            <person name="Votypka J."/>
            <person name="Volf P."/>
            <person name="Opperdoes F."/>
            <person name="Flegontov P."/>
            <person name="Lukes J."/>
            <person name="Yurchenko V."/>
        </authorList>
    </citation>
    <scope>NUCLEOTIDE SEQUENCE [LARGE SCALE GENOMIC DNA]</scope>
    <source>
        <strain evidence="2 3">ATCC 30220</strain>
    </source>
</reference>
<feature type="compositionally biased region" description="Basic and acidic residues" evidence="1">
    <location>
        <begin position="218"/>
        <end position="231"/>
    </location>
</feature>
<dbReference type="VEuPathDB" id="TriTrypDB:Lsey_0053_0040"/>
<feature type="region of interest" description="Disordered" evidence="1">
    <location>
        <begin position="180"/>
        <end position="202"/>
    </location>
</feature>
<evidence type="ECO:0000256" key="1">
    <source>
        <dbReference type="SAM" id="MobiDB-lite"/>
    </source>
</evidence>
<dbReference type="AlphaFoldDB" id="A0A0N1PE95"/>
<proteinExistence type="predicted"/>
<keyword evidence="3" id="KW-1185">Reference proteome</keyword>
<dbReference type="OrthoDB" id="272219at2759"/>
<dbReference type="OMA" id="GRHYIAR"/>
<name>A0A0N1PE95_LEPSE</name>
<protein>
    <submittedName>
        <fullName evidence="2">Uncharacterized protein</fullName>
    </submittedName>
</protein>
<accession>A0A0N1PE95</accession>